<evidence type="ECO:0000256" key="6">
    <source>
        <dbReference type="SAM" id="Phobius"/>
    </source>
</evidence>
<keyword evidence="5 6" id="KW-0472">Membrane</keyword>
<dbReference type="NCBIfam" id="TIGR03954">
    <property type="entry name" value="integ_memb_HG"/>
    <property type="match status" value="1"/>
</dbReference>
<dbReference type="PANTHER" id="PTHR40077">
    <property type="entry name" value="MEMBRANE PROTEIN-RELATED"/>
    <property type="match status" value="1"/>
</dbReference>
<feature type="transmembrane region" description="Helical" evidence="6">
    <location>
        <begin position="37"/>
        <end position="58"/>
    </location>
</feature>
<feature type="transmembrane region" description="Helical" evidence="6">
    <location>
        <begin position="6"/>
        <end position="25"/>
    </location>
</feature>
<dbReference type="Pfam" id="PF12823">
    <property type="entry name" value="DUF3817"/>
    <property type="match status" value="1"/>
</dbReference>
<dbReference type="Proteomes" id="UP000243528">
    <property type="component" value="Unassembled WGS sequence"/>
</dbReference>
<keyword evidence="2" id="KW-1003">Cell membrane</keyword>
<gene>
    <name evidence="8" type="ORF">CLV30_107142</name>
</gene>
<dbReference type="InterPro" id="IPR023845">
    <property type="entry name" value="DUF3817_TM"/>
</dbReference>
<name>A0A2P8E2G6_9ACTN</name>
<keyword evidence="9" id="KW-1185">Reference proteome</keyword>
<feature type="domain" description="DUF3817" evidence="7">
    <location>
        <begin position="3"/>
        <end position="87"/>
    </location>
</feature>
<evidence type="ECO:0000313" key="9">
    <source>
        <dbReference type="Proteomes" id="UP000243528"/>
    </source>
</evidence>
<evidence type="ECO:0000313" key="8">
    <source>
        <dbReference type="EMBL" id="PSL03661.1"/>
    </source>
</evidence>
<keyword evidence="3 6" id="KW-0812">Transmembrane</keyword>
<evidence type="ECO:0000256" key="3">
    <source>
        <dbReference type="ARBA" id="ARBA00022692"/>
    </source>
</evidence>
<dbReference type="AlphaFoldDB" id="A0A2P8E2G6"/>
<comment type="subcellular location">
    <subcellularLocation>
        <location evidence="1">Cell membrane</location>
        <topology evidence="1">Multi-pass membrane protein</topology>
    </subcellularLocation>
</comment>
<evidence type="ECO:0000256" key="4">
    <source>
        <dbReference type="ARBA" id="ARBA00022989"/>
    </source>
</evidence>
<evidence type="ECO:0000256" key="2">
    <source>
        <dbReference type="ARBA" id="ARBA00022475"/>
    </source>
</evidence>
<organism evidence="8 9">
    <name type="scientific">Haloactinopolyspora alba</name>
    <dbReference type="NCBI Taxonomy" id="648780"/>
    <lineage>
        <taxon>Bacteria</taxon>
        <taxon>Bacillati</taxon>
        <taxon>Actinomycetota</taxon>
        <taxon>Actinomycetes</taxon>
        <taxon>Jiangellales</taxon>
        <taxon>Jiangellaceae</taxon>
        <taxon>Haloactinopolyspora</taxon>
    </lineage>
</organism>
<protein>
    <submittedName>
        <fullName evidence="8">Integral membrane protein</fullName>
    </submittedName>
</protein>
<accession>A0A2P8E2G6</accession>
<proteinExistence type="predicted"/>
<evidence type="ECO:0000256" key="5">
    <source>
        <dbReference type="ARBA" id="ARBA00023136"/>
    </source>
</evidence>
<evidence type="ECO:0000259" key="7">
    <source>
        <dbReference type="Pfam" id="PF12823"/>
    </source>
</evidence>
<comment type="caution">
    <text evidence="8">The sequence shown here is derived from an EMBL/GenBank/DDBJ whole genome shotgun (WGS) entry which is preliminary data.</text>
</comment>
<dbReference type="PANTHER" id="PTHR40077:SF2">
    <property type="entry name" value="MEMBRANE PROTEIN"/>
    <property type="match status" value="1"/>
</dbReference>
<sequence length="98" mass="11114">MPFYRVMAYITGVFLLVLCVAMVVRYGPAGDPTMSHIVSPIHGWFYVIYLVATGMLVYQRNWKPSWAVLIALAGTIPFASFVAERFVVTKARETQRVR</sequence>
<keyword evidence="4 6" id="KW-1133">Transmembrane helix</keyword>
<dbReference type="GO" id="GO:0005886">
    <property type="term" value="C:plasma membrane"/>
    <property type="evidence" value="ECO:0007669"/>
    <property type="project" value="UniProtKB-SubCell"/>
</dbReference>
<evidence type="ECO:0000256" key="1">
    <source>
        <dbReference type="ARBA" id="ARBA00004651"/>
    </source>
</evidence>
<dbReference type="EMBL" id="PYGE01000007">
    <property type="protein sequence ID" value="PSL03661.1"/>
    <property type="molecule type" value="Genomic_DNA"/>
</dbReference>
<feature type="transmembrane region" description="Helical" evidence="6">
    <location>
        <begin position="64"/>
        <end position="88"/>
    </location>
</feature>
<reference evidence="8 9" key="1">
    <citation type="submission" date="2018-03" db="EMBL/GenBank/DDBJ databases">
        <title>Genomic Encyclopedia of Archaeal and Bacterial Type Strains, Phase II (KMG-II): from individual species to whole genera.</title>
        <authorList>
            <person name="Goeker M."/>
        </authorList>
    </citation>
    <scope>NUCLEOTIDE SEQUENCE [LARGE SCALE GENOMIC DNA]</scope>
    <source>
        <strain evidence="8 9">DSM 45211</strain>
    </source>
</reference>